<dbReference type="EMBL" id="JAOBZK010000031">
    <property type="protein sequence ID" value="MDH1180388.1"/>
    <property type="molecule type" value="Genomic_DNA"/>
</dbReference>
<evidence type="ECO:0000313" key="2">
    <source>
        <dbReference type="EMBL" id="MDH1180388.1"/>
    </source>
</evidence>
<evidence type="ECO:0000259" key="1">
    <source>
        <dbReference type="Pfam" id="PF25583"/>
    </source>
</evidence>
<dbReference type="RefSeq" id="WP_279991630.1">
    <property type="nucleotide sequence ID" value="NZ_JAOBZK010000031.1"/>
</dbReference>
<proteinExistence type="predicted"/>
<dbReference type="InterPro" id="IPR057727">
    <property type="entry name" value="WCX_dom"/>
</dbReference>
<reference evidence="2 3" key="1">
    <citation type="submission" date="2022-09" db="EMBL/GenBank/DDBJ databases">
        <title>Intensive care unit water sources are persistently colonized with multi-drug resistant bacteria and are the site of extensive horizontal gene transfer of antibiotic resistance genes.</title>
        <authorList>
            <person name="Diorio-Toth L."/>
        </authorList>
    </citation>
    <scope>NUCLEOTIDE SEQUENCE [LARGE SCALE GENOMIC DNA]</scope>
    <source>
        <strain evidence="2 3">GD03967</strain>
    </source>
</reference>
<dbReference type="Pfam" id="PF25583">
    <property type="entry name" value="WCX"/>
    <property type="match status" value="1"/>
</dbReference>
<comment type="caution">
    <text evidence="2">The sequence shown here is derived from an EMBL/GenBank/DDBJ whole genome shotgun (WGS) entry which is preliminary data.</text>
</comment>
<dbReference type="PANTHER" id="PTHR34580:SF1">
    <property type="entry name" value="PROTEIN PAFC"/>
    <property type="match status" value="1"/>
</dbReference>
<protein>
    <submittedName>
        <fullName evidence="2">WYL domain-containing protein</fullName>
    </submittedName>
</protein>
<dbReference type="AlphaFoldDB" id="A0ABD4YY12"/>
<accession>A0ABD4YY12</accession>
<evidence type="ECO:0000313" key="3">
    <source>
        <dbReference type="Proteomes" id="UP001158644"/>
    </source>
</evidence>
<feature type="domain" description="WCX" evidence="1">
    <location>
        <begin position="264"/>
        <end position="339"/>
    </location>
</feature>
<sequence length="353" mass="39894">MSSTPLKALHWDVIDQLQRDGDWMSSRTLYERLRPTYGYSAATAKTMQRALQHLYQAGIIDSRGQGSGRSWVCIPGRVPARTKVDSVELAVALLQLEQFAENQLPAGALKTLREHCDRSRDLLASHPSYPRYLQGRAWRGKAAVIDSGFPLLPPLQDGAIVDAVTDSLYRNKVLLLHYQNAALSTDAPVSYHVSALALVERGSVLYLVSCRRSRRSGRYMRYLHRLDRIVSATVTDEPADIDADFDLERFLRHEHTLLFFPEAPQQITLRVHEHGFRSRLRHYRLSEDQTIKETRNGFELVATVRPSLTFKQFLLGLAPDVILIKPTRLRKELQGVLEAGASAYSTGKFSQAD</sequence>
<name>A0ABD4YY12_9BURK</name>
<dbReference type="InterPro" id="IPR051534">
    <property type="entry name" value="CBASS_pafABC_assoc_protein"/>
</dbReference>
<dbReference type="PANTHER" id="PTHR34580">
    <property type="match status" value="1"/>
</dbReference>
<organism evidence="2 3">
    <name type="scientific">Achromobacter mucicolens</name>
    <dbReference type="NCBI Taxonomy" id="1389922"/>
    <lineage>
        <taxon>Bacteria</taxon>
        <taxon>Pseudomonadati</taxon>
        <taxon>Pseudomonadota</taxon>
        <taxon>Betaproteobacteria</taxon>
        <taxon>Burkholderiales</taxon>
        <taxon>Alcaligenaceae</taxon>
        <taxon>Achromobacter</taxon>
    </lineage>
</organism>
<gene>
    <name evidence="2" type="ORF">N5C72_20080</name>
</gene>
<dbReference type="Proteomes" id="UP001158644">
    <property type="component" value="Unassembled WGS sequence"/>
</dbReference>